<evidence type="ECO:0000313" key="5">
    <source>
        <dbReference type="Proteomes" id="UP000013525"/>
    </source>
</evidence>
<evidence type="ECO:0000259" key="3">
    <source>
        <dbReference type="Pfam" id="PF26580"/>
    </source>
</evidence>
<evidence type="ECO:0000313" key="4">
    <source>
        <dbReference type="EMBL" id="EOM78114.1"/>
    </source>
</evidence>
<evidence type="ECO:0000256" key="2">
    <source>
        <dbReference type="ARBA" id="ARBA00093774"/>
    </source>
</evidence>
<feature type="domain" description="Low molecular weight antigen MTB12-like C-terminal" evidence="3">
    <location>
        <begin position="74"/>
        <end position="186"/>
    </location>
</feature>
<accession>R7WVD3</accession>
<dbReference type="eggNOG" id="ENOG50302HD">
    <property type="taxonomic scope" value="Bacteria"/>
</dbReference>
<dbReference type="AlphaFoldDB" id="R7WVD3"/>
<dbReference type="Pfam" id="PF26580">
    <property type="entry name" value="Mtb12_C"/>
    <property type="match status" value="1"/>
</dbReference>
<gene>
    <name evidence="4" type="ORF">Rrhod_0449</name>
</gene>
<keyword evidence="5" id="KW-1185">Reference proteome</keyword>
<dbReference type="Proteomes" id="UP000013525">
    <property type="component" value="Unassembled WGS sequence"/>
</dbReference>
<protein>
    <recommendedName>
        <fullName evidence="3">Low molecular weight antigen MTB12-like C-terminal domain-containing protein</fullName>
    </recommendedName>
</protein>
<keyword evidence="1" id="KW-0732">Signal</keyword>
<proteinExistence type="inferred from homology"/>
<dbReference type="EMBL" id="APMY01000014">
    <property type="protein sequence ID" value="EOM78114.1"/>
    <property type="molecule type" value="Genomic_DNA"/>
</dbReference>
<evidence type="ECO:0000256" key="1">
    <source>
        <dbReference type="ARBA" id="ARBA00022729"/>
    </source>
</evidence>
<dbReference type="InterPro" id="IPR058644">
    <property type="entry name" value="Mtb12-like_C"/>
</dbReference>
<dbReference type="PATRIC" id="fig|1273125.3.peg.437"/>
<reference evidence="4 5" key="1">
    <citation type="journal article" date="2013" name="Genome Announc.">
        <title>Draft Genome Sequence of Rhodococcus rhodnii Strain LMG5362, a Symbiont of Rhodnius prolixus (Hemiptera, Reduviidae, Triatominae), the Principle Vector of Trypanosoma cruzi.</title>
        <authorList>
            <person name="Pachebat J.A."/>
            <person name="van Keulen G."/>
            <person name="Whitten M.M."/>
            <person name="Girdwood S."/>
            <person name="Del Sol R."/>
            <person name="Dyson P.J."/>
            <person name="Facey P.D."/>
        </authorList>
    </citation>
    <scope>NUCLEOTIDE SEQUENCE [LARGE SCALE GENOMIC DNA]</scope>
    <source>
        <strain evidence="4 5">LMG 5362</strain>
    </source>
</reference>
<organism evidence="4 5">
    <name type="scientific">Rhodococcus rhodnii LMG 5362</name>
    <dbReference type="NCBI Taxonomy" id="1273125"/>
    <lineage>
        <taxon>Bacteria</taxon>
        <taxon>Bacillati</taxon>
        <taxon>Actinomycetota</taxon>
        <taxon>Actinomycetes</taxon>
        <taxon>Mycobacteriales</taxon>
        <taxon>Nocardiaceae</taxon>
        <taxon>Rhodococcus</taxon>
    </lineage>
</organism>
<name>R7WVD3_9NOCA</name>
<sequence>MWRSCHDRARPPIPETKKDIELKLRKFRTMSVATVAVAAALTMTACGSDDSGTTETTTTTAAATTTEDAVIAELPDAAYFNDLLNRALDPAVPLEEKVGWVEGAEQDPELINQVVAAAQQNGVQVQVLDPIIDNGDGSASGQLQLTINGQPQQGGPAAQFVPTPDGEWQLAQASACQIVTLAGLTSPACPA</sequence>
<comment type="caution">
    <text evidence="4">The sequence shown here is derived from an EMBL/GenBank/DDBJ whole genome shotgun (WGS) entry which is preliminary data.</text>
</comment>
<comment type="similarity">
    <text evidence="2">Belongs to the MTB12 family.</text>
</comment>